<feature type="transmembrane region" description="Helical" evidence="7">
    <location>
        <begin position="287"/>
        <end position="308"/>
    </location>
</feature>
<keyword evidence="5 7" id="KW-1133">Transmembrane helix</keyword>
<feature type="transmembrane region" description="Helical" evidence="7">
    <location>
        <begin position="211"/>
        <end position="232"/>
    </location>
</feature>
<keyword evidence="10" id="KW-1185">Reference proteome</keyword>
<dbReference type="PROSITE" id="PS50156">
    <property type="entry name" value="SSD"/>
    <property type="match status" value="1"/>
</dbReference>
<accession>A0A1H1YX35</accession>
<comment type="similarity">
    <text evidence="2">Belongs to the resistance-nodulation-cell division (RND) (TC 2.A.6) family. MmpL subfamily.</text>
</comment>
<feature type="domain" description="SSD" evidence="8">
    <location>
        <begin position="579"/>
        <end position="707"/>
    </location>
</feature>
<dbReference type="AlphaFoldDB" id="A0A1H1YX35"/>
<feature type="transmembrane region" description="Helical" evidence="7">
    <location>
        <begin position="186"/>
        <end position="204"/>
    </location>
</feature>
<evidence type="ECO:0000313" key="9">
    <source>
        <dbReference type="EMBL" id="SDT26000.1"/>
    </source>
</evidence>
<evidence type="ECO:0000259" key="8">
    <source>
        <dbReference type="PROSITE" id="PS50156"/>
    </source>
</evidence>
<dbReference type="Gene3D" id="1.20.1640.10">
    <property type="entry name" value="Multidrug efflux transporter AcrB transmembrane domain"/>
    <property type="match status" value="2"/>
</dbReference>
<evidence type="ECO:0000256" key="6">
    <source>
        <dbReference type="ARBA" id="ARBA00023136"/>
    </source>
</evidence>
<dbReference type="STRING" id="630515.SAMN04489812_4837"/>
<feature type="transmembrane region" description="Helical" evidence="7">
    <location>
        <begin position="650"/>
        <end position="678"/>
    </location>
</feature>
<feature type="transmembrane region" description="Helical" evidence="7">
    <location>
        <begin position="609"/>
        <end position="629"/>
    </location>
</feature>
<dbReference type="Pfam" id="PF03176">
    <property type="entry name" value="MMPL"/>
    <property type="match status" value="2"/>
</dbReference>
<keyword evidence="3" id="KW-1003">Cell membrane</keyword>
<evidence type="ECO:0000256" key="4">
    <source>
        <dbReference type="ARBA" id="ARBA00022692"/>
    </source>
</evidence>
<feature type="transmembrane region" description="Helical" evidence="7">
    <location>
        <begin position="684"/>
        <end position="707"/>
    </location>
</feature>
<evidence type="ECO:0000256" key="7">
    <source>
        <dbReference type="SAM" id="Phobius"/>
    </source>
</evidence>
<dbReference type="InterPro" id="IPR050545">
    <property type="entry name" value="Mycobact_MmpL"/>
</dbReference>
<dbReference type="PANTHER" id="PTHR33406:SF6">
    <property type="entry name" value="MEMBRANE PROTEIN YDGH-RELATED"/>
    <property type="match status" value="1"/>
</dbReference>
<evidence type="ECO:0000256" key="3">
    <source>
        <dbReference type="ARBA" id="ARBA00022475"/>
    </source>
</evidence>
<evidence type="ECO:0000256" key="2">
    <source>
        <dbReference type="ARBA" id="ARBA00010157"/>
    </source>
</evidence>
<feature type="transmembrane region" description="Helical" evidence="7">
    <location>
        <begin position="576"/>
        <end position="597"/>
    </location>
</feature>
<keyword evidence="6 7" id="KW-0472">Membrane</keyword>
<protein>
    <submittedName>
        <fullName evidence="9">Putative drug exporter of the RND superfamily</fullName>
    </submittedName>
</protein>
<reference evidence="9 10" key="1">
    <citation type="submission" date="2016-10" db="EMBL/GenBank/DDBJ databases">
        <authorList>
            <person name="de Groot N.N."/>
        </authorList>
    </citation>
    <scope>NUCLEOTIDE SEQUENCE [LARGE SCALE GENOMIC DNA]</scope>
    <source>
        <strain evidence="9 10">DSM 21800</strain>
    </source>
</reference>
<feature type="transmembrane region" description="Helical" evidence="7">
    <location>
        <begin position="25"/>
        <end position="46"/>
    </location>
</feature>
<evidence type="ECO:0000256" key="5">
    <source>
        <dbReference type="ARBA" id="ARBA00022989"/>
    </source>
</evidence>
<dbReference type="PANTHER" id="PTHR33406">
    <property type="entry name" value="MEMBRANE PROTEIN MJ1562-RELATED"/>
    <property type="match status" value="1"/>
</dbReference>
<dbReference type="SUPFAM" id="SSF82866">
    <property type="entry name" value="Multidrug efflux transporter AcrB transmembrane domain"/>
    <property type="match status" value="2"/>
</dbReference>
<dbReference type="Proteomes" id="UP000199103">
    <property type="component" value="Chromosome I"/>
</dbReference>
<dbReference type="InterPro" id="IPR000731">
    <property type="entry name" value="SSD"/>
</dbReference>
<comment type="subcellular location">
    <subcellularLocation>
        <location evidence="1">Cell membrane</location>
        <topology evidence="1">Multi-pass membrane protein</topology>
    </subcellularLocation>
</comment>
<dbReference type="RefSeq" id="WP_231920014.1">
    <property type="nucleotide sequence ID" value="NZ_LT629772.1"/>
</dbReference>
<dbReference type="GO" id="GO:0005886">
    <property type="term" value="C:plasma membrane"/>
    <property type="evidence" value="ECO:0007669"/>
    <property type="project" value="UniProtKB-SubCell"/>
</dbReference>
<organism evidence="9 10">
    <name type="scientific">Microlunatus soli</name>
    <dbReference type="NCBI Taxonomy" id="630515"/>
    <lineage>
        <taxon>Bacteria</taxon>
        <taxon>Bacillati</taxon>
        <taxon>Actinomycetota</taxon>
        <taxon>Actinomycetes</taxon>
        <taxon>Propionibacteriales</taxon>
        <taxon>Propionibacteriaceae</taxon>
        <taxon>Microlunatus</taxon>
    </lineage>
</organism>
<feature type="transmembrane region" description="Helical" evidence="7">
    <location>
        <begin position="320"/>
        <end position="343"/>
    </location>
</feature>
<evidence type="ECO:0000313" key="10">
    <source>
        <dbReference type="Proteomes" id="UP000199103"/>
    </source>
</evidence>
<proteinExistence type="inferred from homology"/>
<dbReference type="InterPro" id="IPR004869">
    <property type="entry name" value="MMPL_dom"/>
</dbReference>
<evidence type="ECO:0000256" key="1">
    <source>
        <dbReference type="ARBA" id="ARBA00004651"/>
    </source>
</evidence>
<dbReference type="EMBL" id="LT629772">
    <property type="protein sequence ID" value="SDT26000.1"/>
    <property type="molecule type" value="Genomic_DNA"/>
</dbReference>
<gene>
    <name evidence="9" type="ORF">SAMN04489812_4837</name>
</gene>
<feature type="transmembrane region" description="Helical" evidence="7">
    <location>
        <begin position="244"/>
        <end position="266"/>
    </location>
</feature>
<feature type="transmembrane region" description="Helical" evidence="7">
    <location>
        <begin position="384"/>
        <end position="403"/>
    </location>
</feature>
<feature type="transmembrane region" description="Helical" evidence="7">
    <location>
        <begin position="552"/>
        <end position="569"/>
    </location>
</feature>
<sequence length="723" mass="75083">MTDQNEATPAPAVQGAQRGRRALRLVLPALLIIGWLVAASVGGPYFGRVDEVSSNDNTSYLPAGAEATQVQQRLTDFTGGDTIPAVVVFAADQQLSADRLDRLNDAVKQAAAVEGVSDDFSPVVPSEDKVAAEAFLPINSDADIGETVTAVRAALDKGTPSGIAVHVTGPAGFTSDLTDAFGGIDGLLLGVALGAVLIILVIVYRSLLLPLLVLITSLFALCAALLVVWWLAKAEVLVLTGQTQGILFILVIGAATDYSLLYTARFREELGRRRDKLAATGASLRGTFGPILASGGTVIAGLLCLLLSDLNSNKSLGPVAAIGIVFALLGALTLLPSLLLLFGRAAYWPRAPRATEHDDHRPADVLSSGPYAPIGSAIARRPRTVWIIATLILLAGSAGLTQLRADGVPQSELVLGTSDARDGQQVLAKHFPGGSGTPVYVITARSDLQRTANSLLADDGVDQVAVTATDSPSGTLPVTSDGVTTIPGSTATPTVSDGDVLLQATLADPADSDAAEQTIVALRSVLGGSAEIGGETATAVDTNAASIHDRNLIIPIVLVVIMIILMLLLRSVLAPILLIVSTVLSLGTAMGVSALIFDHVLDLPGADPAVPLYGFVFLVALGVDYNIFLMTRVREESSTHGTRPGIRRGLSITGGVITSAGLVLAATFAALAVIPILFLLQLAVIVAFGVLLDTFLVRTLLVPALTYDIGRRIWWPSALARRG</sequence>
<keyword evidence="4 7" id="KW-0812">Transmembrane</keyword>
<name>A0A1H1YX35_9ACTN</name>